<keyword evidence="4" id="KW-0862">Zinc</keyword>
<dbReference type="Gene3D" id="3.60.15.10">
    <property type="entry name" value="Ribonuclease Z/Hydroxyacylglutathione hydrolase-like"/>
    <property type="match status" value="1"/>
</dbReference>
<dbReference type="GO" id="GO:0046872">
    <property type="term" value="F:metal ion binding"/>
    <property type="evidence" value="ECO:0007669"/>
    <property type="project" value="UniProtKB-KW"/>
</dbReference>
<reference evidence="8" key="1">
    <citation type="submission" date="2018-05" db="EMBL/GenBank/DDBJ databases">
        <authorList>
            <person name="Du Z."/>
            <person name="Wang X."/>
        </authorList>
    </citation>
    <scope>NUCLEOTIDE SEQUENCE [LARGE SCALE GENOMIC DNA]</scope>
    <source>
        <strain evidence="8">CQN31</strain>
    </source>
</reference>
<dbReference type="Pfam" id="PF00753">
    <property type="entry name" value="Lactamase_B"/>
    <property type="match status" value="1"/>
</dbReference>
<dbReference type="InterPro" id="IPR001279">
    <property type="entry name" value="Metallo-B-lactamas"/>
</dbReference>
<dbReference type="PROSITE" id="PS51318">
    <property type="entry name" value="TAT"/>
    <property type="match status" value="1"/>
</dbReference>
<comment type="caution">
    <text evidence="7">The sequence shown here is derived from an EMBL/GenBank/DDBJ whole genome shotgun (WGS) entry which is preliminary data.</text>
</comment>
<dbReference type="Proteomes" id="UP000245765">
    <property type="component" value="Unassembled WGS sequence"/>
</dbReference>
<dbReference type="InterPro" id="IPR051013">
    <property type="entry name" value="MBL_superfamily_lactonases"/>
</dbReference>
<evidence type="ECO:0000256" key="3">
    <source>
        <dbReference type="ARBA" id="ARBA00022801"/>
    </source>
</evidence>
<dbReference type="OrthoDB" id="9773738at2"/>
<feature type="chain" id="PRO_5016343849" evidence="5">
    <location>
        <begin position="25"/>
        <end position="321"/>
    </location>
</feature>
<dbReference type="PANTHER" id="PTHR42978:SF6">
    <property type="entry name" value="QUORUM-QUENCHING LACTONASE YTNP-RELATED"/>
    <property type="match status" value="1"/>
</dbReference>
<evidence type="ECO:0000256" key="4">
    <source>
        <dbReference type="ARBA" id="ARBA00022833"/>
    </source>
</evidence>
<evidence type="ECO:0000256" key="1">
    <source>
        <dbReference type="ARBA" id="ARBA00007749"/>
    </source>
</evidence>
<proteinExistence type="inferred from homology"/>
<sequence>MLTRRSALGAGLALLGASAMPAHAAAPMRGGQVAGWYRFKLGAFECTVISDGAINLAPPHPTFGGNVATEAEVTAALRAAFLPTDRLPTFVNCLVVNTGRELVLLDAGVGPKPAFGPGTGRLPQSLAAAGIGPAEVDVVAFTHAHADHSWGIADASGADVFPNARFLMTGADIEFWTAESNLSLPEPLRTLVAGTREVVLPRRARFATLAPAGEVVPGIRAVPTHGHTLGHVSFHIESEGQRLLVMGDVANHSVLALQRPDWPFGFDADPAMAAATRRRVLDMAATERLQVLGYHFPWPGLGHVESRGQGFSFVPSPWNWG</sequence>
<keyword evidence="5" id="KW-0732">Signal</keyword>
<feature type="signal peptide" evidence="5">
    <location>
        <begin position="1"/>
        <end position="24"/>
    </location>
</feature>
<evidence type="ECO:0000313" key="7">
    <source>
        <dbReference type="EMBL" id="PWS37378.1"/>
    </source>
</evidence>
<dbReference type="CDD" id="cd07720">
    <property type="entry name" value="OPHC2-like_MBL-fold"/>
    <property type="match status" value="1"/>
</dbReference>
<evidence type="ECO:0000256" key="5">
    <source>
        <dbReference type="SAM" id="SignalP"/>
    </source>
</evidence>
<keyword evidence="2" id="KW-0479">Metal-binding</keyword>
<evidence type="ECO:0000259" key="6">
    <source>
        <dbReference type="SMART" id="SM00849"/>
    </source>
</evidence>
<evidence type="ECO:0000313" key="8">
    <source>
        <dbReference type="Proteomes" id="UP000245765"/>
    </source>
</evidence>
<keyword evidence="8" id="KW-1185">Reference proteome</keyword>
<accession>A0A317FIB7</accession>
<protein>
    <submittedName>
        <fullName evidence="7">MBL fold metallo-hydrolase</fullName>
    </submittedName>
</protein>
<name>A0A317FIB7_9PROT</name>
<dbReference type="SMART" id="SM00849">
    <property type="entry name" value="Lactamase_B"/>
    <property type="match status" value="1"/>
</dbReference>
<dbReference type="RefSeq" id="WP_109870486.1">
    <property type="nucleotide sequence ID" value="NZ_QGNA01000002.1"/>
</dbReference>
<gene>
    <name evidence="7" type="ORF">DFH01_11085</name>
</gene>
<dbReference type="PANTHER" id="PTHR42978">
    <property type="entry name" value="QUORUM-QUENCHING LACTONASE YTNP-RELATED-RELATED"/>
    <property type="match status" value="1"/>
</dbReference>
<comment type="similarity">
    <text evidence="1">Belongs to the metallo-beta-lactamase superfamily.</text>
</comment>
<dbReference type="EMBL" id="QGNA01000002">
    <property type="protein sequence ID" value="PWS37378.1"/>
    <property type="molecule type" value="Genomic_DNA"/>
</dbReference>
<keyword evidence="3 7" id="KW-0378">Hydrolase</keyword>
<feature type="domain" description="Metallo-beta-lactamase" evidence="6">
    <location>
        <begin position="90"/>
        <end position="295"/>
    </location>
</feature>
<dbReference type="GO" id="GO:0016787">
    <property type="term" value="F:hydrolase activity"/>
    <property type="evidence" value="ECO:0007669"/>
    <property type="project" value="UniProtKB-KW"/>
</dbReference>
<dbReference type="AlphaFoldDB" id="A0A317FIB7"/>
<dbReference type="InterPro" id="IPR006311">
    <property type="entry name" value="TAT_signal"/>
</dbReference>
<dbReference type="InterPro" id="IPR036866">
    <property type="entry name" value="RibonucZ/Hydroxyglut_hydro"/>
</dbReference>
<dbReference type="SUPFAM" id="SSF56281">
    <property type="entry name" value="Metallo-hydrolase/oxidoreductase"/>
    <property type="match status" value="1"/>
</dbReference>
<organism evidence="7 8">
    <name type="scientific">Falsiroseomonas bella</name>
    <dbReference type="NCBI Taxonomy" id="2184016"/>
    <lineage>
        <taxon>Bacteria</taxon>
        <taxon>Pseudomonadati</taxon>
        <taxon>Pseudomonadota</taxon>
        <taxon>Alphaproteobacteria</taxon>
        <taxon>Acetobacterales</taxon>
        <taxon>Roseomonadaceae</taxon>
        <taxon>Falsiroseomonas</taxon>
    </lineage>
</organism>
<evidence type="ECO:0000256" key="2">
    <source>
        <dbReference type="ARBA" id="ARBA00022723"/>
    </source>
</evidence>